<keyword evidence="3" id="KW-1185">Reference proteome</keyword>
<feature type="transmembrane region" description="Helical" evidence="1">
    <location>
        <begin position="191"/>
        <end position="216"/>
    </location>
</feature>
<evidence type="ECO:0000313" key="2">
    <source>
        <dbReference type="EMBL" id="KAG0149093.1"/>
    </source>
</evidence>
<protein>
    <submittedName>
        <fullName evidence="2">Uncharacterized protein</fullName>
    </submittedName>
</protein>
<organism evidence="2 3">
    <name type="scientific">Cronartium quercuum f. sp. fusiforme G11</name>
    <dbReference type="NCBI Taxonomy" id="708437"/>
    <lineage>
        <taxon>Eukaryota</taxon>
        <taxon>Fungi</taxon>
        <taxon>Dikarya</taxon>
        <taxon>Basidiomycota</taxon>
        <taxon>Pucciniomycotina</taxon>
        <taxon>Pucciniomycetes</taxon>
        <taxon>Pucciniales</taxon>
        <taxon>Coleosporiaceae</taxon>
        <taxon>Cronartium</taxon>
    </lineage>
</organism>
<sequence>MDHPIIIQGAPADWTSMGDVLINNSNITNTVSRLDPFKLLSIEIENYGNWKDANIKRPVWSVSLLAAYLLAYIVQLVLLTRGILLSSWNKSGWFFRKNKDGLILPNTRFLVACSSLAFVIVQFIDTIFFLIETTGNRLHRERYSISGFQWFTLWQSALILVWGIATSLFMTAYKQGGIVGRLVGKTTTATLFNMIFIGSSICAILSQLITFSVVIAKIRKLTLLSKTTIEELDLLSAEYDPKRVQASDLDFAKRSILRLGQLTKKYFQVVKAIFYLRLTWSVLLVLISLPLGYMHIHSLLRVGAHRDRKSEEPTFTFTNLSSPSEVDQEQGVVKPYKTRSRENSVTSIKTSTSSTAGSIEAERSSVIANTILIFFHILVKSTYYSWLVLGRV</sequence>
<keyword evidence="1" id="KW-1133">Transmembrane helix</keyword>
<evidence type="ECO:0000256" key="1">
    <source>
        <dbReference type="SAM" id="Phobius"/>
    </source>
</evidence>
<comment type="caution">
    <text evidence="2">The sequence shown here is derived from an EMBL/GenBank/DDBJ whole genome shotgun (WGS) entry which is preliminary data.</text>
</comment>
<proteinExistence type="predicted"/>
<feature type="transmembrane region" description="Helical" evidence="1">
    <location>
        <begin position="366"/>
        <end position="389"/>
    </location>
</feature>
<accession>A0A9P6TFU1</accession>
<name>A0A9P6TFU1_9BASI</name>
<keyword evidence="1" id="KW-0472">Membrane</keyword>
<keyword evidence="1" id="KW-0812">Transmembrane</keyword>
<dbReference type="OrthoDB" id="2498195at2759"/>
<dbReference type="AlphaFoldDB" id="A0A9P6TFU1"/>
<evidence type="ECO:0000313" key="3">
    <source>
        <dbReference type="Proteomes" id="UP000886653"/>
    </source>
</evidence>
<dbReference type="Proteomes" id="UP000886653">
    <property type="component" value="Unassembled WGS sequence"/>
</dbReference>
<reference evidence="2" key="1">
    <citation type="submission" date="2013-11" db="EMBL/GenBank/DDBJ databases">
        <title>Genome sequence of the fusiform rust pathogen reveals effectors for host alternation and coevolution with pine.</title>
        <authorList>
            <consortium name="DOE Joint Genome Institute"/>
            <person name="Smith K."/>
            <person name="Pendleton A."/>
            <person name="Kubisiak T."/>
            <person name="Anderson C."/>
            <person name="Salamov A."/>
            <person name="Aerts A."/>
            <person name="Riley R."/>
            <person name="Clum A."/>
            <person name="Lindquist E."/>
            <person name="Ence D."/>
            <person name="Campbell M."/>
            <person name="Kronenberg Z."/>
            <person name="Feau N."/>
            <person name="Dhillon B."/>
            <person name="Hamelin R."/>
            <person name="Burleigh J."/>
            <person name="Smith J."/>
            <person name="Yandell M."/>
            <person name="Nelson C."/>
            <person name="Grigoriev I."/>
            <person name="Davis J."/>
        </authorList>
    </citation>
    <scope>NUCLEOTIDE SEQUENCE</scope>
    <source>
        <strain evidence="2">G11</strain>
    </source>
</reference>
<dbReference type="EMBL" id="MU167231">
    <property type="protein sequence ID" value="KAG0149093.1"/>
    <property type="molecule type" value="Genomic_DNA"/>
</dbReference>
<feature type="transmembrane region" description="Helical" evidence="1">
    <location>
        <begin position="109"/>
        <end position="131"/>
    </location>
</feature>
<feature type="transmembrane region" description="Helical" evidence="1">
    <location>
        <begin position="151"/>
        <end position="171"/>
    </location>
</feature>
<gene>
    <name evidence="2" type="ORF">CROQUDRAFT_721364</name>
</gene>
<feature type="transmembrane region" description="Helical" evidence="1">
    <location>
        <begin position="65"/>
        <end position="89"/>
    </location>
</feature>
<feature type="transmembrane region" description="Helical" evidence="1">
    <location>
        <begin position="274"/>
        <end position="296"/>
    </location>
</feature>